<feature type="transmembrane region" description="Helical" evidence="1">
    <location>
        <begin position="15"/>
        <end position="37"/>
    </location>
</feature>
<gene>
    <name evidence="2" type="ORF">AEK19_MT2268</name>
</gene>
<organism evidence="2">
    <name type="scientific">Utricularia reniformis</name>
    <dbReference type="NCBI Taxonomy" id="192314"/>
    <lineage>
        <taxon>Eukaryota</taxon>
        <taxon>Viridiplantae</taxon>
        <taxon>Streptophyta</taxon>
        <taxon>Embryophyta</taxon>
        <taxon>Tracheophyta</taxon>
        <taxon>Spermatophyta</taxon>
        <taxon>Magnoliopsida</taxon>
        <taxon>eudicotyledons</taxon>
        <taxon>Gunneridae</taxon>
        <taxon>Pentapetalae</taxon>
        <taxon>asterids</taxon>
        <taxon>lamiids</taxon>
        <taxon>Lamiales</taxon>
        <taxon>Lentibulariaceae</taxon>
        <taxon>Utricularia</taxon>
    </lineage>
</organism>
<proteinExistence type="predicted"/>
<geneLocation type="mitochondrion" evidence="2"/>
<dbReference type="AlphaFoldDB" id="A0A1Y0B4T9"/>
<evidence type="ECO:0000313" key="2">
    <source>
        <dbReference type="EMBL" id="ART32413.1"/>
    </source>
</evidence>
<reference evidence="2" key="1">
    <citation type="submission" date="2017-03" db="EMBL/GenBank/DDBJ databases">
        <title>The mitochondrial genome of the carnivorous plant Utricularia reniformis (Lentibulariaceae): structure, comparative analysis and evolutionary landmarks.</title>
        <authorList>
            <person name="Silva S.R."/>
            <person name="Alvarenga D.O."/>
            <person name="Michael T.P."/>
            <person name="Miranda V.F.O."/>
            <person name="Varani A.M."/>
        </authorList>
    </citation>
    <scope>NUCLEOTIDE SEQUENCE</scope>
</reference>
<accession>A0A1Y0B4T9</accession>
<keyword evidence="1" id="KW-0812">Transmembrane</keyword>
<keyword evidence="2" id="KW-0496">Mitochondrion</keyword>
<name>A0A1Y0B4T9_9LAMI</name>
<evidence type="ECO:0000256" key="1">
    <source>
        <dbReference type="SAM" id="Phobius"/>
    </source>
</evidence>
<dbReference type="EMBL" id="KY774314">
    <property type="protein sequence ID" value="ART32413.1"/>
    <property type="molecule type" value="Genomic_DNA"/>
</dbReference>
<sequence length="64" mass="7023">MWSATSQPIFPSSKAFLGMGSSAYISHGIPLAFLFNWKGSRRSLSSKTMCFQKVGRMDVMKGAC</sequence>
<protein>
    <submittedName>
        <fullName evidence="2">Uncharacterized protein</fullName>
    </submittedName>
</protein>
<keyword evidence="1" id="KW-1133">Transmembrane helix</keyword>
<keyword evidence="1" id="KW-0472">Membrane</keyword>